<evidence type="ECO:0000313" key="2">
    <source>
        <dbReference type="Proteomes" id="UP000654075"/>
    </source>
</evidence>
<name>A0A813H508_POLGL</name>
<gene>
    <name evidence="1" type="ORF">PGLA1383_LOCUS48648</name>
</gene>
<dbReference type="Proteomes" id="UP000654075">
    <property type="component" value="Unassembled WGS sequence"/>
</dbReference>
<keyword evidence="2" id="KW-1185">Reference proteome</keyword>
<proteinExistence type="predicted"/>
<feature type="non-terminal residue" evidence="1">
    <location>
        <position position="1"/>
    </location>
</feature>
<dbReference type="EMBL" id="CAJNNV010030508">
    <property type="protein sequence ID" value="CAE8632716.1"/>
    <property type="molecule type" value="Genomic_DNA"/>
</dbReference>
<comment type="caution">
    <text evidence="1">The sequence shown here is derived from an EMBL/GenBank/DDBJ whole genome shotgun (WGS) entry which is preliminary data.</text>
</comment>
<evidence type="ECO:0000313" key="1">
    <source>
        <dbReference type="EMBL" id="CAE8632716.1"/>
    </source>
</evidence>
<protein>
    <submittedName>
        <fullName evidence="1">Uncharacterized protein</fullName>
    </submittedName>
</protein>
<organism evidence="1 2">
    <name type="scientific">Polarella glacialis</name>
    <name type="common">Dinoflagellate</name>
    <dbReference type="NCBI Taxonomy" id="89957"/>
    <lineage>
        <taxon>Eukaryota</taxon>
        <taxon>Sar</taxon>
        <taxon>Alveolata</taxon>
        <taxon>Dinophyceae</taxon>
        <taxon>Suessiales</taxon>
        <taxon>Suessiaceae</taxon>
        <taxon>Polarella</taxon>
    </lineage>
</organism>
<reference evidence="1" key="1">
    <citation type="submission" date="2021-02" db="EMBL/GenBank/DDBJ databases">
        <authorList>
            <person name="Dougan E. K."/>
            <person name="Rhodes N."/>
            <person name="Thang M."/>
            <person name="Chan C."/>
        </authorList>
    </citation>
    <scope>NUCLEOTIDE SEQUENCE</scope>
</reference>
<dbReference type="AlphaFoldDB" id="A0A813H508"/>
<sequence>ECLSLAPHVLQAFGPGPANELSLKYADISALQAIALLQSWLQGVGDSSQPGVSWDDAVCAGQRALDLLSLVLGQCIEDHHRGQRLCCLLSHAMARAPMLELMD</sequence>
<accession>A0A813H508</accession>